<keyword evidence="1" id="KW-1133">Transmembrane helix</keyword>
<comment type="caution">
    <text evidence="2">The sequence shown here is derived from an EMBL/GenBank/DDBJ whole genome shotgun (WGS) entry which is preliminary data.</text>
</comment>
<keyword evidence="1" id="KW-0812">Transmembrane</keyword>
<feature type="transmembrane region" description="Helical" evidence="1">
    <location>
        <begin position="12"/>
        <end position="32"/>
    </location>
</feature>
<dbReference type="EMBL" id="BAABGN010000012">
    <property type="protein sequence ID" value="GAA4428626.1"/>
    <property type="molecule type" value="Genomic_DNA"/>
</dbReference>
<protein>
    <submittedName>
        <fullName evidence="2">Uncharacterized protein</fullName>
    </submittedName>
</protein>
<evidence type="ECO:0000313" key="3">
    <source>
        <dbReference type="Proteomes" id="UP001500622"/>
    </source>
</evidence>
<keyword evidence="3" id="KW-1185">Reference proteome</keyword>
<reference evidence="3" key="1">
    <citation type="journal article" date="2019" name="Int. J. Syst. Evol. Microbiol.">
        <title>The Global Catalogue of Microorganisms (GCM) 10K type strain sequencing project: providing services to taxonomists for standard genome sequencing and annotation.</title>
        <authorList>
            <consortium name="The Broad Institute Genomics Platform"/>
            <consortium name="The Broad Institute Genome Sequencing Center for Infectious Disease"/>
            <person name="Wu L."/>
            <person name="Ma J."/>
        </authorList>
    </citation>
    <scope>NUCLEOTIDE SEQUENCE [LARGE SCALE GENOMIC DNA]</scope>
    <source>
        <strain evidence="3">JCM 17810</strain>
    </source>
</reference>
<evidence type="ECO:0000313" key="2">
    <source>
        <dbReference type="EMBL" id="GAA4428626.1"/>
    </source>
</evidence>
<organism evidence="2 3">
    <name type="scientific">Georgenia halophila</name>
    <dbReference type="NCBI Taxonomy" id="620889"/>
    <lineage>
        <taxon>Bacteria</taxon>
        <taxon>Bacillati</taxon>
        <taxon>Actinomycetota</taxon>
        <taxon>Actinomycetes</taxon>
        <taxon>Micrococcales</taxon>
        <taxon>Bogoriellaceae</taxon>
        <taxon>Georgenia</taxon>
    </lineage>
</organism>
<accession>A0ABP8LGS2</accession>
<sequence>MKNGELDDDTVWLIVICVFVAPIVLGALPGLLPDVEQWLLDLQVLVAENATWVPPGMTAGLDLPRIALGLAAVVFLATALGGLARTALRGRAGR</sequence>
<dbReference type="Proteomes" id="UP001500622">
    <property type="component" value="Unassembled WGS sequence"/>
</dbReference>
<evidence type="ECO:0000256" key="1">
    <source>
        <dbReference type="SAM" id="Phobius"/>
    </source>
</evidence>
<proteinExistence type="predicted"/>
<feature type="transmembrane region" description="Helical" evidence="1">
    <location>
        <begin position="66"/>
        <end position="88"/>
    </location>
</feature>
<keyword evidence="1" id="KW-0472">Membrane</keyword>
<dbReference type="RefSeq" id="WP_345217077.1">
    <property type="nucleotide sequence ID" value="NZ_BAABGN010000012.1"/>
</dbReference>
<name>A0ABP8LGS2_9MICO</name>
<gene>
    <name evidence="2" type="ORF">GCM10023169_29980</name>
</gene>